<reference evidence="8" key="1">
    <citation type="journal article" date="2016" name="Nat. Commun.">
        <title>Genome analysis of three Pneumocystis species reveals adaptation mechanisms to life exclusively in mammalian hosts.</title>
        <authorList>
            <person name="Ma L."/>
            <person name="Chen Z."/>
            <person name="Huang D.W."/>
            <person name="Kutty G."/>
            <person name="Ishihara M."/>
            <person name="Wang H."/>
            <person name="Abouelleil A."/>
            <person name="Bishop L."/>
            <person name="Davey E."/>
            <person name="Deng R."/>
            <person name="Deng X."/>
            <person name="Fan L."/>
            <person name="Fantoni G."/>
            <person name="Fitzgerald M."/>
            <person name="Gogineni E."/>
            <person name="Goldberg J.M."/>
            <person name="Handley G."/>
            <person name="Hu X."/>
            <person name="Huber C."/>
            <person name="Jiao X."/>
            <person name="Jones K."/>
            <person name="Levin J.Z."/>
            <person name="Liu Y."/>
            <person name="Macdonald P."/>
            <person name="Melnikov A."/>
            <person name="Raley C."/>
            <person name="Sassi M."/>
            <person name="Sherman B.T."/>
            <person name="Song X."/>
            <person name="Sykes S."/>
            <person name="Tran B."/>
            <person name="Walsh L."/>
            <person name="Xia Y."/>
            <person name="Yang J."/>
            <person name="Young S."/>
            <person name="Zeng Q."/>
            <person name="Zheng X."/>
            <person name="Stephens R."/>
            <person name="Nusbaum C."/>
            <person name="Birren B.W."/>
            <person name="Azadi P."/>
            <person name="Lempicki R.A."/>
            <person name="Cuomo C.A."/>
            <person name="Kovacs J.A."/>
        </authorList>
    </citation>
    <scope>NUCLEOTIDE SEQUENCE [LARGE SCALE GENOMIC DNA]</scope>
    <source>
        <strain evidence="8">B123</strain>
    </source>
</reference>
<dbReference type="AlphaFoldDB" id="M7NJZ7"/>
<evidence type="ECO:0000256" key="2">
    <source>
        <dbReference type="ARBA" id="ARBA00007459"/>
    </source>
</evidence>
<dbReference type="OrthoDB" id="1917198at2759"/>
<feature type="compositionally biased region" description="Polar residues" evidence="5">
    <location>
        <begin position="322"/>
        <end position="332"/>
    </location>
</feature>
<feature type="compositionally biased region" description="Polar residues" evidence="5">
    <location>
        <begin position="362"/>
        <end position="382"/>
    </location>
</feature>
<gene>
    <name evidence="7" type="ORF">PNEG_02728</name>
</gene>
<dbReference type="Proteomes" id="UP000011958">
    <property type="component" value="Unassembled WGS sequence"/>
</dbReference>
<feature type="domain" description="Pre-mRNA polyadenylation factor Fip1" evidence="6">
    <location>
        <begin position="134"/>
        <end position="175"/>
    </location>
</feature>
<feature type="compositionally biased region" description="Low complexity" evidence="5">
    <location>
        <begin position="347"/>
        <end position="361"/>
    </location>
</feature>
<comment type="caution">
    <text evidence="7">The sequence shown here is derived from an EMBL/GenBank/DDBJ whole genome shotgun (WGS) entry which is preliminary data.</text>
</comment>
<feature type="compositionally biased region" description="Acidic residues" evidence="5">
    <location>
        <begin position="53"/>
        <end position="67"/>
    </location>
</feature>
<dbReference type="PANTHER" id="PTHR13484">
    <property type="entry name" value="FIP1-LIKE 1 PROTEIN"/>
    <property type="match status" value="1"/>
</dbReference>
<protein>
    <recommendedName>
        <fullName evidence="6">Pre-mRNA polyadenylation factor Fip1 domain-containing protein</fullName>
    </recommendedName>
</protein>
<feature type="compositionally biased region" description="Acidic residues" evidence="5">
    <location>
        <begin position="1"/>
        <end position="16"/>
    </location>
</feature>
<name>M7NJZ7_PNEMU</name>
<evidence type="ECO:0000313" key="7">
    <source>
        <dbReference type="EMBL" id="EMR08948.1"/>
    </source>
</evidence>
<dbReference type="eggNOG" id="KOG1049">
    <property type="taxonomic scope" value="Eukaryota"/>
</dbReference>
<keyword evidence="8" id="KW-1185">Reference proteome</keyword>
<dbReference type="RefSeq" id="XP_007874754.1">
    <property type="nucleotide sequence ID" value="XM_007876563.1"/>
</dbReference>
<evidence type="ECO:0000256" key="3">
    <source>
        <dbReference type="ARBA" id="ARBA00022664"/>
    </source>
</evidence>
<proteinExistence type="inferred from homology"/>
<dbReference type="STRING" id="1069680.M7NJZ7"/>
<dbReference type="VEuPathDB" id="FungiDB:PNEG_02728"/>
<feature type="region of interest" description="Disordered" evidence="5">
    <location>
        <begin position="1"/>
        <end position="88"/>
    </location>
</feature>
<comment type="similarity">
    <text evidence="2">Belongs to the FIP1 family.</text>
</comment>
<dbReference type="GO" id="GO:0005847">
    <property type="term" value="C:mRNA cleavage and polyadenylation specificity factor complex"/>
    <property type="evidence" value="ECO:0007669"/>
    <property type="project" value="TreeGrafter"/>
</dbReference>
<sequence length="382" mass="42250">MADDEGDKYLYGEEDEYKTSIGDEVLKNGKNGSPVFGKNVEMQDVSKNKENGSEEEEEGESDSDIEFVIETKPGQRAEPLSRPAPYSSVKISAPTKGIDKVFIASSKQEPPSTKPPGVDVDYVAEWNGKPLYQLDVESFAEKPWRKPGADITDYFNYGFDEFTWMAYCAKQTGIRRDFTPQKIMQMMEHMSGTDMISMAPNMQVMMATGGFPGMQNISGMKPDIVPMMGMGMSDMSGFVMNMGQMGFQQFPPGLNSMTPESQLGQAVQGKQMPYSHNLYNVQSYGGYNQMQPQYGSQMQGLKSMSSVSKAHNTDGVKVLSNERVQSSVNYKQESSLASSKESHESIESISSTSQNRSSGRSNMQNRNKSSSLSNIGKSRSNH</sequence>
<evidence type="ECO:0000256" key="4">
    <source>
        <dbReference type="ARBA" id="ARBA00023242"/>
    </source>
</evidence>
<comment type="subcellular location">
    <subcellularLocation>
        <location evidence="1">Nucleus</location>
    </subcellularLocation>
</comment>
<feature type="region of interest" description="Disordered" evidence="5">
    <location>
        <begin position="317"/>
        <end position="382"/>
    </location>
</feature>
<dbReference type="GO" id="GO:0006397">
    <property type="term" value="P:mRNA processing"/>
    <property type="evidence" value="ECO:0007669"/>
    <property type="project" value="UniProtKB-KW"/>
</dbReference>
<keyword evidence="4" id="KW-0539">Nucleus</keyword>
<dbReference type="EMBL" id="AFWA02000007">
    <property type="protein sequence ID" value="EMR08948.1"/>
    <property type="molecule type" value="Genomic_DNA"/>
</dbReference>
<evidence type="ECO:0000256" key="1">
    <source>
        <dbReference type="ARBA" id="ARBA00004123"/>
    </source>
</evidence>
<evidence type="ECO:0000256" key="5">
    <source>
        <dbReference type="SAM" id="MobiDB-lite"/>
    </source>
</evidence>
<dbReference type="InterPro" id="IPR007854">
    <property type="entry name" value="Fip1_dom"/>
</dbReference>
<dbReference type="Pfam" id="PF05182">
    <property type="entry name" value="Fip1"/>
    <property type="match status" value="1"/>
</dbReference>
<keyword evidence="3" id="KW-0507">mRNA processing</keyword>
<accession>M7NJZ7</accession>
<dbReference type="InterPro" id="IPR051187">
    <property type="entry name" value="Pre-mRNA_3'-end_processing_reg"/>
</dbReference>
<evidence type="ECO:0000313" key="8">
    <source>
        <dbReference type="Proteomes" id="UP000011958"/>
    </source>
</evidence>
<organism evidence="7 8">
    <name type="scientific">Pneumocystis murina (strain B123)</name>
    <name type="common">Mouse pneumocystis pneumonia agent</name>
    <name type="synonym">Pneumocystis carinii f. sp. muris</name>
    <dbReference type="NCBI Taxonomy" id="1069680"/>
    <lineage>
        <taxon>Eukaryota</taxon>
        <taxon>Fungi</taxon>
        <taxon>Dikarya</taxon>
        <taxon>Ascomycota</taxon>
        <taxon>Taphrinomycotina</taxon>
        <taxon>Pneumocystomycetes</taxon>
        <taxon>Pneumocystaceae</taxon>
        <taxon>Pneumocystis</taxon>
    </lineage>
</organism>
<dbReference type="HOGENOM" id="CLU_723844_0_0_1"/>
<evidence type="ECO:0000259" key="6">
    <source>
        <dbReference type="Pfam" id="PF05182"/>
    </source>
</evidence>
<dbReference type="GeneID" id="19896419"/>
<dbReference type="PANTHER" id="PTHR13484:SF0">
    <property type="entry name" value="PRE-MRNA 3'-END-PROCESSING FACTOR FIP1"/>
    <property type="match status" value="1"/>
</dbReference>